<keyword evidence="2" id="KW-1185">Reference proteome</keyword>
<evidence type="ECO:0000313" key="1">
    <source>
        <dbReference type="EMBL" id="MEW3467327.1"/>
    </source>
</evidence>
<gene>
    <name evidence="1" type="ORF">AB1I55_14595</name>
</gene>
<dbReference type="EMBL" id="JBFDTB010000029">
    <property type="protein sequence ID" value="MEW3467327.1"/>
    <property type="molecule type" value="Genomic_DNA"/>
</dbReference>
<evidence type="ECO:0000313" key="2">
    <source>
        <dbReference type="Proteomes" id="UP001554047"/>
    </source>
</evidence>
<dbReference type="Proteomes" id="UP001554047">
    <property type="component" value="Unassembled WGS sequence"/>
</dbReference>
<feature type="non-terminal residue" evidence="1">
    <location>
        <position position="1"/>
    </location>
</feature>
<organism evidence="1 2">
    <name type="scientific">Enterococcus entomosocium</name>
    <dbReference type="NCBI Taxonomy" id="3034352"/>
    <lineage>
        <taxon>Bacteria</taxon>
        <taxon>Bacillati</taxon>
        <taxon>Bacillota</taxon>
        <taxon>Bacilli</taxon>
        <taxon>Lactobacillales</taxon>
        <taxon>Enterococcaceae</taxon>
        <taxon>Enterococcus</taxon>
    </lineage>
</organism>
<comment type="caution">
    <text evidence="1">The sequence shown here is derived from an EMBL/GenBank/DDBJ whole genome shotgun (WGS) entry which is preliminary data.</text>
</comment>
<evidence type="ECO:0008006" key="3">
    <source>
        <dbReference type="Google" id="ProtNLM"/>
    </source>
</evidence>
<sequence>AEKERLQQQYQTLRLKKAIVEKEFRQIDTFFGSFEEFNTKLLAFLAQYTGKELIEIDERNTEKSS</sequence>
<reference evidence="1 2" key="1">
    <citation type="submission" date="2024-05" db="EMBL/GenBank/DDBJ databases">
        <title>Human gut microbiome strain richness.</title>
        <authorList>
            <person name="Chen-Liaw A."/>
        </authorList>
    </citation>
    <scope>NUCLEOTIDE SEQUENCE [LARGE SCALE GENOMIC DNA]</scope>
    <source>
        <strain evidence="1 2">J1100102st1_G3_J1100102_180507</strain>
    </source>
</reference>
<protein>
    <recommendedName>
        <fullName evidence="3">Recombinase</fullName>
    </recommendedName>
</protein>
<accession>A0ABV3MGB9</accession>
<name>A0ABV3MGB9_9ENTE</name>
<proteinExistence type="predicted"/>